<accession>A0A7G9FMV6</accession>
<dbReference type="RefSeq" id="WP_021984867.1">
    <property type="nucleotide sequence ID" value="NZ_CP060632.1"/>
</dbReference>
<dbReference type="InterPro" id="IPR036679">
    <property type="entry name" value="FlgN-like_sf"/>
</dbReference>
<dbReference type="AlphaFoldDB" id="A0A7G9FMV6"/>
<name>A0A7G9FMV6_9FIRM</name>
<gene>
    <name evidence="2" type="ORF">H9Q76_00825</name>
</gene>
<keyword evidence="2" id="KW-0966">Cell projection</keyword>
<proteinExistence type="predicted"/>
<reference evidence="2 3" key="1">
    <citation type="submission" date="2020-08" db="EMBL/GenBank/DDBJ databases">
        <authorList>
            <person name="Liu C."/>
            <person name="Sun Q."/>
        </authorList>
    </citation>
    <scope>NUCLEOTIDE SEQUENCE [LARGE SCALE GENOMIC DNA]</scope>
    <source>
        <strain evidence="2 3">NSJ-4</strain>
    </source>
</reference>
<protein>
    <submittedName>
        <fullName evidence="2">Flagellar protein FlgN</fullName>
    </submittedName>
</protein>
<dbReference type="EMBL" id="CP060632">
    <property type="protein sequence ID" value="QNL99887.1"/>
    <property type="molecule type" value="Genomic_DNA"/>
</dbReference>
<dbReference type="GO" id="GO:0044780">
    <property type="term" value="P:bacterial-type flagellum assembly"/>
    <property type="evidence" value="ECO:0007669"/>
    <property type="project" value="InterPro"/>
</dbReference>
<keyword evidence="3" id="KW-1185">Reference proteome</keyword>
<sequence>MASIIENLITELNDEYALYEQLLQVSMEKTGAIVSNNLDRLSETTEKEQRLADALASVEHRRRETMTNVANILGKRPDDVKVMDVVTFLEGQPEFHDPLLAINEKLAKLARKVREVNGHNQNLIQDALEMIEYNINLMQNLNRAPETAEYSKEMFKSNAAYAGGADVPGRFDVQN</sequence>
<dbReference type="Gene3D" id="1.20.58.300">
    <property type="entry name" value="FlgN-like"/>
    <property type="match status" value="1"/>
</dbReference>
<organism evidence="2 3">
    <name type="scientific">Wujia chipingensis</name>
    <dbReference type="NCBI Taxonomy" id="2763670"/>
    <lineage>
        <taxon>Bacteria</taxon>
        <taxon>Bacillati</taxon>
        <taxon>Bacillota</taxon>
        <taxon>Clostridia</taxon>
        <taxon>Lachnospirales</taxon>
        <taxon>Lachnospiraceae</taxon>
        <taxon>Wujia</taxon>
    </lineage>
</organism>
<dbReference type="SUPFAM" id="SSF140566">
    <property type="entry name" value="FlgN-like"/>
    <property type="match status" value="1"/>
</dbReference>
<dbReference type="Pfam" id="PF05130">
    <property type="entry name" value="FlgN"/>
    <property type="match status" value="1"/>
</dbReference>
<keyword evidence="1" id="KW-1005">Bacterial flagellum biogenesis</keyword>
<dbReference type="Proteomes" id="UP000515819">
    <property type="component" value="Chromosome"/>
</dbReference>
<dbReference type="InterPro" id="IPR007809">
    <property type="entry name" value="FlgN-like"/>
</dbReference>
<evidence type="ECO:0000313" key="2">
    <source>
        <dbReference type="EMBL" id="QNL99887.1"/>
    </source>
</evidence>
<keyword evidence="2" id="KW-0282">Flagellum</keyword>
<evidence type="ECO:0000256" key="1">
    <source>
        <dbReference type="ARBA" id="ARBA00022795"/>
    </source>
</evidence>
<dbReference type="KEGG" id="wcp:H9Q76_00825"/>
<keyword evidence="2" id="KW-0969">Cilium</keyword>
<evidence type="ECO:0000313" key="3">
    <source>
        <dbReference type="Proteomes" id="UP000515819"/>
    </source>
</evidence>